<dbReference type="InterPro" id="IPR051044">
    <property type="entry name" value="MAG_DAG_Lipase"/>
</dbReference>
<dbReference type="InterPro" id="IPR022742">
    <property type="entry name" value="Hydrolase_4"/>
</dbReference>
<dbReference type="Proteomes" id="UP001247805">
    <property type="component" value="Unassembled WGS sequence"/>
</dbReference>
<evidence type="ECO:0000259" key="1">
    <source>
        <dbReference type="Pfam" id="PF12146"/>
    </source>
</evidence>
<evidence type="ECO:0000313" key="3">
    <source>
        <dbReference type="Proteomes" id="UP001247805"/>
    </source>
</evidence>
<dbReference type="RefSeq" id="WP_316025715.1">
    <property type="nucleotide sequence ID" value="NZ_JAWDIO010000002.1"/>
</dbReference>
<keyword evidence="2" id="KW-0378">Hydrolase</keyword>
<name>A0ABU3SVQ3_9ALTE</name>
<dbReference type="SUPFAM" id="SSF53474">
    <property type="entry name" value="alpha/beta-Hydrolases"/>
    <property type="match status" value="1"/>
</dbReference>
<keyword evidence="3" id="KW-1185">Reference proteome</keyword>
<gene>
    <name evidence="2" type="ORF">RS130_09215</name>
</gene>
<organism evidence="2 3">
    <name type="scientific">Paraglaciecola aquimarina</name>
    <dbReference type="NCBI Taxonomy" id="1235557"/>
    <lineage>
        <taxon>Bacteria</taxon>
        <taxon>Pseudomonadati</taxon>
        <taxon>Pseudomonadota</taxon>
        <taxon>Gammaproteobacteria</taxon>
        <taxon>Alteromonadales</taxon>
        <taxon>Alteromonadaceae</taxon>
        <taxon>Paraglaciecola</taxon>
    </lineage>
</organism>
<reference evidence="2 3" key="1">
    <citation type="submission" date="2023-10" db="EMBL/GenBank/DDBJ databases">
        <title>Glaciecola aquimarina strain GGW-M5 nov., isolated from a coastal seawater.</title>
        <authorList>
            <person name="Bayburt H."/>
            <person name="Kim J.M."/>
            <person name="Choi B.J."/>
            <person name="Jeon C.O."/>
        </authorList>
    </citation>
    <scope>NUCLEOTIDE SEQUENCE [LARGE SCALE GENOMIC DNA]</scope>
    <source>
        <strain evidence="2 3">KCTC 32108</strain>
    </source>
</reference>
<protein>
    <submittedName>
        <fullName evidence="2">Alpha/beta fold hydrolase</fullName>
    </submittedName>
</protein>
<dbReference type="Pfam" id="PF12146">
    <property type="entry name" value="Hydrolase_4"/>
    <property type="match status" value="1"/>
</dbReference>
<dbReference type="GO" id="GO:0016787">
    <property type="term" value="F:hydrolase activity"/>
    <property type="evidence" value="ECO:0007669"/>
    <property type="project" value="UniProtKB-KW"/>
</dbReference>
<feature type="domain" description="Serine aminopeptidase S33" evidence="1">
    <location>
        <begin position="51"/>
        <end position="306"/>
    </location>
</feature>
<comment type="caution">
    <text evidence="2">The sequence shown here is derived from an EMBL/GenBank/DDBJ whole genome shotgun (WGS) entry which is preliminary data.</text>
</comment>
<sequence length="323" mass="36202">MNQFSFTSESTLAAHFDHVIQPFWQQQVVQGLFKGVADIDIAYAYVVHPKAIGSVVIVSGRIESLLKYKEFVFDIYQQGYSVFIHDHRGQGLSGRMTQDPQMGFVHSFDDYVADCKTFMHQVVNPLSRHKASLICHSMGGAIGTLLVLDSPHLFKNIILSAPMFGIKPTLPSWLAHLLLKSHALLSRMSGKEINYFFGQKGYSPNLFADNELTHSAIRYQLFRQEYEALPQLKLGGVTGHWLAAAIVAMDKIEQQVKEFPIPALVLQAGGDTVVDNTRQARVANDMPHVKLVVIKDAKHELIAEQDSYRDVCLGEMLTFIQQS</sequence>
<evidence type="ECO:0000313" key="2">
    <source>
        <dbReference type="EMBL" id="MDU0354091.1"/>
    </source>
</evidence>
<dbReference type="InterPro" id="IPR029058">
    <property type="entry name" value="AB_hydrolase_fold"/>
</dbReference>
<proteinExistence type="predicted"/>
<dbReference type="EMBL" id="JAWDIO010000002">
    <property type="protein sequence ID" value="MDU0354091.1"/>
    <property type="molecule type" value="Genomic_DNA"/>
</dbReference>
<dbReference type="Gene3D" id="3.40.50.1820">
    <property type="entry name" value="alpha/beta hydrolase"/>
    <property type="match status" value="1"/>
</dbReference>
<accession>A0ABU3SVQ3</accession>
<dbReference type="PANTHER" id="PTHR11614">
    <property type="entry name" value="PHOSPHOLIPASE-RELATED"/>
    <property type="match status" value="1"/>
</dbReference>